<protein>
    <submittedName>
        <fullName evidence="3">CubicO group peptidase (Beta-lactamase class C family)</fullName>
    </submittedName>
</protein>
<dbReference type="InterPro" id="IPR050789">
    <property type="entry name" value="Diverse_Enzym_Activities"/>
</dbReference>
<dbReference type="PANTHER" id="PTHR43283:SF18">
    <property type="match status" value="1"/>
</dbReference>
<dbReference type="InterPro" id="IPR011990">
    <property type="entry name" value="TPR-like_helical_dom_sf"/>
</dbReference>
<dbReference type="InterPro" id="IPR019734">
    <property type="entry name" value="TPR_rpt"/>
</dbReference>
<organism evidence="3 4">
    <name type="scientific">Brevundimonas faecalis</name>
    <dbReference type="NCBI Taxonomy" id="947378"/>
    <lineage>
        <taxon>Bacteria</taxon>
        <taxon>Pseudomonadati</taxon>
        <taxon>Pseudomonadota</taxon>
        <taxon>Alphaproteobacteria</taxon>
        <taxon>Caulobacterales</taxon>
        <taxon>Caulobacteraceae</taxon>
        <taxon>Brevundimonas</taxon>
    </lineage>
</organism>
<evidence type="ECO:0000313" key="3">
    <source>
        <dbReference type="EMBL" id="MET4684799.1"/>
    </source>
</evidence>
<keyword evidence="4" id="KW-1185">Reference proteome</keyword>
<dbReference type="InterPro" id="IPR001466">
    <property type="entry name" value="Beta-lactam-related"/>
</dbReference>
<reference evidence="3 4" key="1">
    <citation type="submission" date="2024-06" db="EMBL/GenBank/DDBJ databases">
        <title>Sorghum-associated microbial communities from plants grown in Nebraska, USA.</title>
        <authorList>
            <person name="Schachtman D."/>
        </authorList>
    </citation>
    <scope>NUCLEOTIDE SEQUENCE [LARGE SCALE GENOMIC DNA]</scope>
    <source>
        <strain evidence="3 4">2814</strain>
    </source>
</reference>
<sequence length="483" mass="52029">MSLHRLVLAVTIAVGLIGAPVHVLARSMTQSSTAAELDAWVRRQMELRSIPGMQVAVVKDGRIVHSGAYGAANLQTPVPVTEDTVFSINSATKTFTGVEIMKLVQRGEVSLDAPVSTYLPDLPDAWRPITVRQLLTHMSGLPDILTPGGGYVGQDRPGALAALADLPLRSVPGERFSYNQTNYVLLQWIIERARGRDFEAVVGADVFAALGMSRSGFGDSLDVVPGKADSYRFSSPAGDAPARLQNVHELFPPYTRSAAGLNSTATDLARWLIALQAGEILDPATLDALWAPGRFNDGRTGEWANGWVIAKRADHPSVGMMGGGRSAFFVYQKDRVAVIVLSNLAGAYPEEMADPLAARFIPGMTLSGTTALRERLEAEGFDRAEPIARELAARDGLAALPESELNSWGYRLLSGGKIAEALTLMKLIVALYPESSNAYDSLGEVYARSGDRLRAIENYRQSFVLDPANLNAAEQLKRLGAEK</sequence>
<feature type="repeat" description="TPR" evidence="1">
    <location>
        <begin position="436"/>
        <end position="469"/>
    </location>
</feature>
<dbReference type="EMBL" id="JBEPTF010000004">
    <property type="protein sequence ID" value="MET4684799.1"/>
    <property type="molecule type" value="Genomic_DNA"/>
</dbReference>
<dbReference type="Gene3D" id="3.40.710.10">
    <property type="entry name" value="DD-peptidase/beta-lactamase superfamily"/>
    <property type="match status" value="1"/>
</dbReference>
<dbReference type="RefSeq" id="WP_354089767.1">
    <property type="nucleotide sequence ID" value="NZ_JBEPTF010000004.1"/>
</dbReference>
<proteinExistence type="predicted"/>
<evidence type="ECO:0000256" key="1">
    <source>
        <dbReference type="PROSITE-ProRule" id="PRU00339"/>
    </source>
</evidence>
<dbReference type="PROSITE" id="PS50005">
    <property type="entry name" value="TPR"/>
    <property type="match status" value="1"/>
</dbReference>
<dbReference type="InterPro" id="IPR012338">
    <property type="entry name" value="Beta-lactam/transpept-like"/>
</dbReference>
<keyword evidence="1" id="KW-0802">TPR repeat</keyword>
<dbReference type="PANTHER" id="PTHR43283">
    <property type="entry name" value="BETA-LACTAMASE-RELATED"/>
    <property type="match status" value="1"/>
</dbReference>
<gene>
    <name evidence="3" type="ORF">ABIE19_002748</name>
</gene>
<name>A0ABV2RDY5_9CAUL</name>
<feature type="domain" description="Beta-lactamase-related" evidence="2">
    <location>
        <begin position="37"/>
        <end position="356"/>
    </location>
</feature>
<dbReference type="SUPFAM" id="SSF48452">
    <property type="entry name" value="TPR-like"/>
    <property type="match status" value="1"/>
</dbReference>
<evidence type="ECO:0000313" key="4">
    <source>
        <dbReference type="Proteomes" id="UP001549313"/>
    </source>
</evidence>
<comment type="caution">
    <text evidence="3">The sequence shown here is derived from an EMBL/GenBank/DDBJ whole genome shotgun (WGS) entry which is preliminary data.</text>
</comment>
<dbReference type="Proteomes" id="UP001549313">
    <property type="component" value="Unassembled WGS sequence"/>
</dbReference>
<dbReference type="SUPFAM" id="SSF56601">
    <property type="entry name" value="beta-lactamase/transpeptidase-like"/>
    <property type="match status" value="1"/>
</dbReference>
<dbReference type="Gene3D" id="1.25.40.10">
    <property type="entry name" value="Tetratricopeptide repeat domain"/>
    <property type="match status" value="1"/>
</dbReference>
<dbReference type="Pfam" id="PF00144">
    <property type="entry name" value="Beta-lactamase"/>
    <property type="match status" value="1"/>
</dbReference>
<accession>A0ABV2RDY5</accession>
<evidence type="ECO:0000259" key="2">
    <source>
        <dbReference type="Pfam" id="PF00144"/>
    </source>
</evidence>